<dbReference type="EnsemblMetazoa" id="PHUM578840-RA">
    <property type="protein sequence ID" value="PHUM578840-PA"/>
    <property type="gene ID" value="PHUM578840"/>
</dbReference>
<dbReference type="RefSeq" id="XP_002432262.1">
    <property type="nucleotide sequence ID" value="XM_002432217.1"/>
</dbReference>
<gene>
    <name evidence="5" type="primary">8232194</name>
    <name evidence="4" type="ORF">Phum_PHUM578840</name>
</gene>
<dbReference type="EMBL" id="AAZO01007049">
    <property type="status" value="NOT_ANNOTATED_CDS"/>
    <property type="molecule type" value="Genomic_DNA"/>
</dbReference>
<dbReference type="STRING" id="121224.E0W1L8"/>
<feature type="compositionally biased region" description="Gly residues" evidence="1">
    <location>
        <begin position="194"/>
        <end position="212"/>
    </location>
</feature>
<keyword evidence="2" id="KW-0472">Membrane</keyword>
<dbReference type="eggNOG" id="ENOG502T95J">
    <property type="taxonomic scope" value="Eukaryota"/>
</dbReference>
<reference evidence="4" key="2">
    <citation type="submission" date="2007-04" db="EMBL/GenBank/DDBJ databases">
        <title>The genome of the human body louse.</title>
        <authorList>
            <consortium name="The Human Body Louse Genome Consortium"/>
            <person name="Kirkness E."/>
            <person name="Walenz B."/>
            <person name="Hass B."/>
            <person name="Bruggner R."/>
            <person name="Strausberg R."/>
        </authorList>
    </citation>
    <scope>NUCLEOTIDE SEQUENCE</scope>
    <source>
        <strain evidence="4">USDA</strain>
    </source>
</reference>
<reference evidence="4" key="1">
    <citation type="submission" date="2007-04" db="EMBL/GenBank/DDBJ databases">
        <title>Annotation of Pediculus humanus corporis strain USDA.</title>
        <authorList>
            <person name="Kirkness E."/>
            <person name="Hannick L."/>
            <person name="Hass B."/>
            <person name="Bruggner R."/>
            <person name="Lawson D."/>
            <person name="Bidwell S."/>
            <person name="Joardar V."/>
            <person name="Caler E."/>
            <person name="Walenz B."/>
            <person name="Inman J."/>
            <person name="Schobel S."/>
            <person name="Galinsky K."/>
            <person name="Amedeo P."/>
            <person name="Strausberg R."/>
        </authorList>
    </citation>
    <scope>NUCLEOTIDE SEQUENCE</scope>
    <source>
        <strain evidence="4">USDA</strain>
    </source>
</reference>
<dbReference type="OrthoDB" id="5914644at2759"/>
<dbReference type="InParanoid" id="E0W1L8"/>
<evidence type="ECO:0000313" key="6">
    <source>
        <dbReference type="Proteomes" id="UP000009046"/>
    </source>
</evidence>
<evidence type="ECO:0000256" key="2">
    <source>
        <dbReference type="SAM" id="Phobius"/>
    </source>
</evidence>
<accession>E0W1L8</accession>
<feature type="region of interest" description="Disordered" evidence="1">
    <location>
        <begin position="185"/>
        <end position="243"/>
    </location>
</feature>
<evidence type="ECO:0000256" key="1">
    <source>
        <dbReference type="SAM" id="MobiDB-lite"/>
    </source>
</evidence>
<feature type="domain" description="BMP and activin membrane-bound inhibitor C-terminal" evidence="3">
    <location>
        <begin position="50"/>
        <end position="87"/>
    </location>
</feature>
<name>E0W1L8_PEDHC</name>
<reference evidence="5" key="3">
    <citation type="submission" date="2021-02" db="UniProtKB">
        <authorList>
            <consortium name="EnsemblMetazoa"/>
        </authorList>
    </citation>
    <scope>IDENTIFICATION</scope>
    <source>
        <strain evidence="5">USDA</strain>
    </source>
</reference>
<dbReference type="VEuPathDB" id="VectorBase:PHUM578840"/>
<proteinExistence type="predicted"/>
<evidence type="ECO:0000313" key="4">
    <source>
        <dbReference type="EMBL" id="EEB19524.1"/>
    </source>
</evidence>
<organism>
    <name type="scientific">Pediculus humanus subsp. corporis</name>
    <name type="common">Body louse</name>
    <dbReference type="NCBI Taxonomy" id="121224"/>
    <lineage>
        <taxon>Eukaryota</taxon>
        <taxon>Metazoa</taxon>
        <taxon>Ecdysozoa</taxon>
        <taxon>Arthropoda</taxon>
        <taxon>Hexapoda</taxon>
        <taxon>Insecta</taxon>
        <taxon>Pterygota</taxon>
        <taxon>Neoptera</taxon>
        <taxon>Paraneoptera</taxon>
        <taxon>Psocodea</taxon>
        <taxon>Troctomorpha</taxon>
        <taxon>Phthiraptera</taxon>
        <taxon>Anoplura</taxon>
        <taxon>Pediculidae</taxon>
        <taxon>Pediculus</taxon>
    </lineage>
</organism>
<evidence type="ECO:0000259" key="3">
    <source>
        <dbReference type="Pfam" id="PF19337"/>
    </source>
</evidence>
<dbReference type="InterPro" id="IPR045806">
    <property type="entry name" value="BAMBI_C"/>
</dbReference>
<dbReference type="Pfam" id="PF19337">
    <property type="entry name" value="BAMBI_C"/>
    <property type="match status" value="1"/>
</dbReference>
<protein>
    <recommendedName>
        <fullName evidence="3">BMP and activin membrane-bound inhibitor C-terminal domain-containing protein</fullName>
    </recommendedName>
</protein>
<keyword evidence="2" id="KW-0812">Transmembrane</keyword>
<keyword evidence="2" id="KW-1133">Transmembrane helix</keyword>
<keyword evidence="6" id="KW-1185">Reference proteome</keyword>
<dbReference type="CTD" id="8232194"/>
<dbReference type="EMBL" id="DS235872">
    <property type="protein sequence ID" value="EEB19524.1"/>
    <property type="molecule type" value="Genomic_DNA"/>
</dbReference>
<sequence>MFVMRRSINDAIRERERERDFDRSLINSTENQNNLGGSFEVTGNSARHNQTNEIWFKAATIAVPICGAVILFLLVALAFKVLRSDHVTVDKYCGKGKSNANYVDTHGMGYKMSELNSEEASKKMPLLYETRYGGGGGGGDRTSENFRSFTTARIHFGQNVNVLKDGDESTNKIEKNVENARINLEKPWMKQETDGGGGGGGGSGNAVGGSSGNGATSSFYHTDESNNKNNNTLFDNKENNSNSTLDVRVDSQERINLPVITLNLDKPELNLNSCNIYKSPKGFRQPSTYPANGQDSVKGVKIDGGKIRLVPAPPSPSCKVK</sequence>
<dbReference type="Proteomes" id="UP000009046">
    <property type="component" value="Unassembled WGS sequence"/>
</dbReference>
<dbReference type="KEGG" id="phu:Phum_PHUM578840"/>
<feature type="transmembrane region" description="Helical" evidence="2">
    <location>
        <begin position="54"/>
        <end position="79"/>
    </location>
</feature>
<dbReference type="GeneID" id="8232194"/>
<evidence type="ECO:0000313" key="5">
    <source>
        <dbReference type="EnsemblMetazoa" id="PHUM578840-PA"/>
    </source>
</evidence>
<dbReference type="HOGENOM" id="CLU_866862_0_0_1"/>
<dbReference type="AlphaFoldDB" id="E0W1L8"/>